<dbReference type="AlphaFoldDB" id="A0A3N2D9N2"/>
<protein>
    <submittedName>
        <fullName evidence="2">Uncharacterized protein</fullName>
    </submittedName>
</protein>
<accession>A0A3N2D9N2</accession>
<keyword evidence="1" id="KW-1133">Transmembrane helix</keyword>
<sequence length="106" mass="10949">MALVRESQVESPMLPGHAVRPSGGGAARWLWAGLAFAIGLFIGGGGPIAWTAVAAMMLAGLVGVAHRQRWARSVLWIGTGLCLGLCLHLTLALVRAEEIALIPGVG</sequence>
<evidence type="ECO:0000256" key="1">
    <source>
        <dbReference type="SAM" id="Phobius"/>
    </source>
</evidence>
<name>A0A3N2D9N2_9MICO</name>
<keyword evidence="1" id="KW-0812">Transmembrane</keyword>
<reference evidence="2 3" key="1">
    <citation type="submission" date="2018-11" db="EMBL/GenBank/DDBJ databases">
        <title>Sequencing the genomes of 1000 actinobacteria strains.</title>
        <authorList>
            <person name="Klenk H.-P."/>
        </authorList>
    </citation>
    <scope>NUCLEOTIDE SEQUENCE [LARGE SCALE GENOMIC DNA]</scope>
    <source>
        <strain evidence="2 3">DSM 13521</strain>
    </source>
</reference>
<proteinExistence type="predicted"/>
<comment type="caution">
    <text evidence="2">The sequence shown here is derived from an EMBL/GenBank/DDBJ whole genome shotgun (WGS) entry which is preliminary data.</text>
</comment>
<keyword evidence="1" id="KW-0472">Membrane</keyword>
<evidence type="ECO:0000313" key="2">
    <source>
        <dbReference type="EMBL" id="ROR96382.1"/>
    </source>
</evidence>
<dbReference type="EMBL" id="RKHQ01000001">
    <property type="protein sequence ID" value="ROR96382.1"/>
    <property type="molecule type" value="Genomic_DNA"/>
</dbReference>
<organism evidence="2 3">
    <name type="scientific">Salana multivorans</name>
    <dbReference type="NCBI Taxonomy" id="120377"/>
    <lineage>
        <taxon>Bacteria</taxon>
        <taxon>Bacillati</taxon>
        <taxon>Actinomycetota</taxon>
        <taxon>Actinomycetes</taxon>
        <taxon>Micrococcales</taxon>
        <taxon>Beutenbergiaceae</taxon>
        <taxon>Salana</taxon>
    </lineage>
</organism>
<dbReference type="Proteomes" id="UP000275356">
    <property type="component" value="Unassembled WGS sequence"/>
</dbReference>
<gene>
    <name evidence="2" type="ORF">EDD28_0965</name>
</gene>
<dbReference type="RefSeq" id="WP_123738569.1">
    <property type="nucleotide sequence ID" value="NZ_RKHQ01000001.1"/>
</dbReference>
<keyword evidence="3" id="KW-1185">Reference proteome</keyword>
<evidence type="ECO:0000313" key="3">
    <source>
        <dbReference type="Proteomes" id="UP000275356"/>
    </source>
</evidence>
<feature type="transmembrane region" description="Helical" evidence="1">
    <location>
        <begin position="74"/>
        <end position="94"/>
    </location>
</feature>
<feature type="transmembrane region" description="Helical" evidence="1">
    <location>
        <begin position="29"/>
        <end position="62"/>
    </location>
</feature>